<protein>
    <submittedName>
        <fullName evidence="2">Uncharacterized protein</fullName>
    </submittedName>
</protein>
<reference evidence="2 3" key="1">
    <citation type="submission" date="2018-10" db="EMBL/GenBank/DDBJ databases">
        <title>Xanthobacter tagetidis genome sequencing and assembly.</title>
        <authorList>
            <person name="Maclea K.S."/>
            <person name="Goen A.E."/>
            <person name="Fatima S.A."/>
        </authorList>
    </citation>
    <scope>NUCLEOTIDE SEQUENCE [LARGE SCALE GENOMIC DNA]</scope>
    <source>
        <strain evidence="2 3">ATCC 700314</strain>
    </source>
</reference>
<dbReference type="Proteomes" id="UP000269692">
    <property type="component" value="Unassembled WGS sequence"/>
</dbReference>
<gene>
    <name evidence="2" type="ORF">D9R14_06980</name>
</gene>
<accession>A0A3L7AK53</accession>
<feature type="signal peptide" evidence="1">
    <location>
        <begin position="1"/>
        <end position="28"/>
    </location>
</feature>
<keyword evidence="1" id="KW-0732">Signal</keyword>
<keyword evidence="3" id="KW-1185">Reference proteome</keyword>
<evidence type="ECO:0000313" key="2">
    <source>
        <dbReference type="EMBL" id="RLP80090.1"/>
    </source>
</evidence>
<organism evidence="2 3">
    <name type="scientific">Xanthobacter tagetidis</name>
    <dbReference type="NCBI Taxonomy" id="60216"/>
    <lineage>
        <taxon>Bacteria</taxon>
        <taxon>Pseudomonadati</taxon>
        <taxon>Pseudomonadota</taxon>
        <taxon>Alphaproteobacteria</taxon>
        <taxon>Hyphomicrobiales</taxon>
        <taxon>Xanthobacteraceae</taxon>
        <taxon>Xanthobacter</taxon>
    </lineage>
</organism>
<evidence type="ECO:0000256" key="1">
    <source>
        <dbReference type="SAM" id="SignalP"/>
    </source>
</evidence>
<feature type="chain" id="PRO_5018310385" evidence="1">
    <location>
        <begin position="29"/>
        <end position="204"/>
    </location>
</feature>
<dbReference type="EMBL" id="RCTF01000004">
    <property type="protein sequence ID" value="RLP80090.1"/>
    <property type="molecule type" value="Genomic_DNA"/>
</dbReference>
<sequence>MISRYRPSARAAGLAVAGLIALSAPALAQPRPTPSSVTSVVLPGVGPVNILTYNAAFVSGDPATRRVVLEQPNGRRWAVRVPALYADVLSMPVGQNLVIRVLPGEVTALGKARQGKPGEVLAEEVLDAGLPGWPQDFGVRKVTVTTIFVGIDAAAGTVTFEAPDGTVRTMRSTDPKVLGDLQQVSPGDLAQITYFEGLTVNAVR</sequence>
<evidence type="ECO:0000313" key="3">
    <source>
        <dbReference type="Proteomes" id="UP000269692"/>
    </source>
</evidence>
<comment type="caution">
    <text evidence="2">The sequence shown here is derived from an EMBL/GenBank/DDBJ whole genome shotgun (WGS) entry which is preliminary data.</text>
</comment>
<dbReference type="AlphaFoldDB" id="A0A3L7AK53"/>
<proteinExistence type="predicted"/>
<name>A0A3L7AK53_9HYPH</name>
<dbReference type="OrthoDB" id="8448054at2"/>
<dbReference type="RefSeq" id="WP_121622594.1">
    <property type="nucleotide sequence ID" value="NZ_JACIIW010000002.1"/>
</dbReference>